<organism evidence="2 3">
    <name type="scientific">Aspergillus uvarum CBS 121591</name>
    <dbReference type="NCBI Taxonomy" id="1448315"/>
    <lineage>
        <taxon>Eukaryota</taxon>
        <taxon>Fungi</taxon>
        <taxon>Dikarya</taxon>
        <taxon>Ascomycota</taxon>
        <taxon>Pezizomycotina</taxon>
        <taxon>Eurotiomycetes</taxon>
        <taxon>Eurotiomycetidae</taxon>
        <taxon>Eurotiales</taxon>
        <taxon>Aspergillaceae</taxon>
        <taxon>Aspergillus</taxon>
        <taxon>Aspergillus subgen. Circumdati</taxon>
    </lineage>
</organism>
<accession>A0A319BXE4</accession>
<name>A0A319BXE4_9EURO</name>
<proteinExistence type="predicted"/>
<dbReference type="Proteomes" id="UP000248340">
    <property type="component" value="Unassembled WGS sequence"/>
</dbReference>
<dbReference type="GeneID" id="37133267"/>
<dbReference type="EMBL" id="KZ821748">
    <property type="protein sequence ID" value="PYH76921.1"/>
    <property type="molecule type" value="Genomic_DNA"/>
</dbReference>
<sequence length="150" mass="17058">MNVYCNRCICFTWRYRYIPTYCTISSAIVCLSVCRRCSGGSEKERIQTDRKCDESSGVQDYGGLQGNTARPPWTSGLLALWKPTGNPWKTASRSRQRGPSGSKMSMGEPNPDKTDDSRQRKKSVLESKDCRILIHPQNLTHRKIPEPLHH</sequence>
<feature type="compositionally biased region" description="Basic and acidic residues" evidence="1">
    <location>
        <begin position="110"/>
        <end position="132"/>
    </location>
</feature>
<dbReference type="VEuPathDB" id="FungiDB:BO82DRAFT_191660"/>
<protein>
    <submittedName>
        <fullName evidence="2">Uncharacterized protein</fullName>
    </submittedName>
</protein>
<dbReference type="AlphaFoldDB" id="A0A319BXE4"/>
<evidence type="ECO:0000313" key="2">
    <source>
        <dbReference type="EMBL" id="PYH76921.1"/>
    </source>
</evidence>
<evidence type="ECO:0000256" key="1">
    <source>
        <dbReference type="SAM" id="MobiDB-lite"/>
    </source>
</evidence>
<feature type="compositionally biased region" description="Polar residues" evidence="1">
    <location>
        <begin position="87"/>
        <end position="103"/>
    </location>
</feature>
<gene>
    <name evidence="2" type="ORF">BO82DRAFT_191660</name>
</gene>
<dbReference type="RefSeq" id="XP_025487121.1">
    <property type="nucleotide sequence ID" value="XM_025630526.1"/>
</dbReference>
<feature type="region of interest" description="Disordered" evidence="1">
    <location>
        <begin position="48"/>
        <end position="150"/>
    </location>
</feature>
<reference evidence="2 3" key="1">
    <citation type="submission" date="2016-12" db="EMBL/GenBank/DDBJ databases">
        <title>The genomes of Aspergillus section Nigri reveals drivers in fungal speciation.</title>
        <authorList>
            <consortium name="DOE Joint Genome Institute"/>
            <person name="Vesth T.C."/>
            <person name="Nybo J."/>
            <person name="Theobald S."/>
            <person name="Brandl J."/>
            <person name="Frisvad J.C."/>
            <person name="Nielsen K.F."/>
            <person name="Lyhne E.K."/>
            <person name="Kogle M.E."/>
            <person name="Kuo A."/>
            <person name="Riley R."/>
            <person name="Clum A."/>
            <person name="Nolan M."/>
            <person name="Lipzen A."/>
            <person name="Salamov A."/>
            <person name="Henrissat B."/>
            <person name="Wiebenga A."/>
            <person name="De Vries R.P."/>
            <person name="Grigoriev I.V."/>
            <person name="Mortensen U.H."/>
            <person name="Andersen M.R."/>
            <person name="Baker S.E."/>
        </authorList>
    </citation>
    <scope>NUCLEOTIDE SEQUENCE [LARGE SCALE GENOMIC DNA]</scope>
    <source>
        <strain evidence="2 3">CBS 121591</strain>
    </source>
</reference>
<keyword evidence="3" id="KW-1185">Reference proteome</keyword>
<evidence type="ECO:0000313" key="3">
    <source>
        <dbReference type="Proteomes" id="UP000248340"/>
    </source>
</evidence>